<comment type="caution">
    <text evidence="2">The sequence shown here is derived from an EMBL/GenBank/DDBJ whole genome shotgun (WGS) entry which is preliminary data.</text>
</comment>
<sequence>MPTPPPANDRARVAANLGALVAVAILLALGYWLTGALARQSKLEDCLLAHRRQCGAVETPPS</sequence>
<dbReference type="EMBL" id="QYUL01000002">
    <property type="protein sequence ID" value="RJF81632.1"/>
    <property type="molecule type" value="Genomic_DNA"/>
</dbReference>
<proteinExistence type="predicted"/>
<protein>
    <submittedName>
        <fullName evidence="2">Uncharacterized protein</fullName>
    </submittedName>
</protein>
<accession>A0A418VWV7</accession>
<dbReference type="OrthoDB" id="8254787at2"/>
<keyword evidence="3" id="KW-1185">Reference proteome</keyword>
<reference evidence="2 3" key="1">
    <citation type="submission" date="2018-09" db="EMBL/GenBank/DDBJ databases">
        <authorList>
            <person name="Zhu H."/>
        </authorList>
    </citation>
    <scope>NUCLEOTIDE SEQUENCE [LARGE SCALE GENOMIC DNA]</scope>
    <source>
        <strain evidence="2 3">K2W22B-5</strain>
    </source>
</reference>
<dbReference type="RefSeq" id="WP_119831725.1">
    <property type="nucleotide sequence ID" value="NZ_QYUL01000002.1"/>
</dbReference>
<dbReference type="AlphaFoldDB" id="A0A418VWV7"/>
<gene>
    <name evidence="2" type="ORF">D3877_16000</name>
</gene>
<dbReference type="Proteomes" id="UP000283458">
    <property type="component" value="Unassembled WGS sequence"/>
</dbReference>
<evidence type="ECO:0000256" key="1">
    <source>
        <dbReference type="SAM" id="Phobius"/>
    </source>
</evidence>
<name>A0A418VWV7_9PROT</name>
<keyword evidence="1" id="KW-0472">Membrane</keyword>
<keyword evidence="1" id="KW-0812">Transmembrane</keyword>
<keyword evidence="1" id="KW-1133">Transmembrane helix</keyword>
<evidence type="ECO:0000313" key="3">
    <source>
        <dbReference type="Proteomes" id="UP000283458"/>
    </source>
</evidence>
<evidence type="ECO:0000313" key="2">
    <source>
        <dbReference type="EMBL" id="RJF81632.1"/>
    </source>
</evidence>
<organism evidence="2 3">
    <name type="scientific">Azospirillum cavernae</name>
    <dbReference type="NCBI Taxonomy" id="2320860"/>
    <lineage>
        <taxon>Bacteria</taxon>
        <taxon>Pseudomonadati</taxon>
        <taxon>Pseudomonadota</taxon>
        <taxon>Alphaproteobacteria</taxon>
        <taxon>Rhodospirillales</taxon>
        <taxon>Azospirillaceae</taxon>
        <taxon>Azospirillum</taxon>
    </lineage>
</organism>
<feature type="transmembrane region" description="Helical" evidence="1">
    <location>
        <begin position="13"/>
        <end position="33"/>
    </location>
</feature>